<sequence length="327" mass="34646">MVKSMFAAVAGLRAHQAKMDVISNNIANVNTYGYKAARATFRDVFYATSSGANDAGAVYGGTNPSQLGYGSKLGSIDSLMTGGGTATTDNPTDCMIQGNGFFLVGQKPTETAGVRNGIAVEDGLNDDGTINTNESAGKVNQTDISGLNMTRVGIFTFDGAGNMVDSNGRMVYGFASTYDSTNKTYSLNKKEITALRMPNKNSDPTKYEPMALKNITIGKDGSIVGTNDQNQTILVGKIALANVPNPNALERGENSYYTAKANTGTITVNPSGQNSTGTVESGCLEMSNVDLSKEFSDMITTERGFQANTRIITVTDSMLEELVNLKR</sequence>
<dbReference type="Pfam" id="PF06429">
    <property type="entry name" value="Flg_bbr_C"/>
    <property type="match status" value="1"/>
</dbReference>
<dbReference type="PANTHER" id="PTHR30435:SF1">
    <property type="entry name" value="FLAGELLAR HOOK PROTEIN FLGE"/>
    <property type="match status" value="1"/>
</dbReference>
<dbReference type="EMBL" id="CP047591">
    <property type="protein sequence ID" value="QHI71970.1"/>
    <property type="molecule type" value="Genomic_DNA"/>
</dbReference>
<dbReference type="InterPro" id="IPR001444">
    <property type="entry name" value="Flag_bb_rod_N"/>
</dbReference>
<evidence type="ECO:0000256" key="1">
    <source>
        <dbReference type="ARBA" id="ARBA00004117"/>
    </source>
</evidence>
<evidence type="ECO:0000259" key="6">
    <source>
        <dbReference type="Pfam" id="PF06429"/>
    </source>
</evidence>
<name>A0A6P1MBG5_9FIRM</name>
<dbReference type="RefSeq" id="WP_162361740.1">
    <property type="nucleotide sequence ID" value="NZ_CP047591.1"/>
</dbReference>
<evidence type="ECO:0000256" key="3">
    <source>
        <dbReference type="ARBA" id="ARBA00023143"/>
    </source>
</evidence>
<dbReference type="GO" id="GO:0009425">
    <property type="term" value="C:bacterial-type flagellum basal body"/>
    <property type="evidence" value="ECO:0007669"/>
    <property type="project" value="UniProtKB-SubCell"/>
</dbReference>
<dbReference type="NCBIfam" id="TIGR03506">
    <property type="entry name" value="FlgEFG_subfam"/>
    <property type="match status" value="2"/>
</dbReference>
<evidence type="ECO:0000313" key="7">
    <source>
        <dbReference type="EMBL" id="QHI71970.1"/>
    </source>
</evidence>
<dbReference type="AlphaFoldDB" id="A0A6P1MBG5"/>
<protein>
    <recommendedName>
        <fullName evidence="4">Flagellar hook protein FlgE</fullName>
    </recommendedName>
</protein>
<keyword evidence="7" id="KW-0966">Cell projection</keyword>
<keyword evidence="7" id="KW-0282">Flagellum</keyword>
<organism evidence="7 8">
    <name type="scientific">Aminipila terrae</name>
    <dbReference type="NCBI Taxonomy" id="2697030"/>
    <lineage>
        <taxon>Bacteria</taxon>
        <taxon>Bacillati</taxon>
        <taxon>Bacillota</taxon>
        <taxon>Clostridia</taxon>
        <taxon>Peptostreptococcales</taxon>
        <taxon>Anaerovoracaceae</taxon>
        <taxon>Aminipila</taxon>
    </lineage>
</organism>
<keyword evidence="8" id="KW-1185">Reference proteome</keyword>
<evidence type="ECO:0000256" key="4">
    <source>
        <dbReference type="RuleBase" id="RU362116"/>
    </source>
</evidence>
<evidence type="ECO:0000256" key="2">
    <source>
        <dbReference type="ARBA" id="ARBA00009677"/>
    </source>
</evidence>
<reference evidence="7 8" key="1">
    <citation type="submission" date="2020-01" db="EMBL/GenBank/DDBJ databases">
        <title>Genomic analysis of Aminipila sp. CBA3637.</title>
        <authorList>
            <person name="Kim Y.B."/>
            <person name="Roh S.W."/>
        </authorList>
    </citation>
    <scope>NUCLEOTIDE SEQUENCE [LARGE SCALE GENOMIC DNA]</scope>
    <source>
        <strain evidence="7 8">CBA3637</strain>
    </source>
</reference>
<comment type="subcellular location">
    <subcellularLocation>
        <location evidence="1 4">Bacterial flagellum basal body</location>
    </subcellularLocation>
</comment>
<keyword evidence="3 4" id="KW-0975">Bacterial flagellum</keyword>
<dbReference type="GO" id="GO:0009424">
    <property type="term" value="C:bacterial-type flagellum hook"/>
    <property type="evidence" value="ECO:0007669"/>
    <property type="project" value="TreeGrafter"/>
</dbReference>
<dbReference type="InterPro" id="IPR020013">
    <property type="entry name" value="Flagellar_FlgE/F/G"/>
</dbReference>
<dbReference type="InterPro" id="IPR037925">
    <property type="entry name" value="FlgE/F/G-like"/>
</dbReference>
<dbReference type="SUPFAM" id="SSF117143">
    <property type="entry name" value="Flagellar hook protein flgE"/>
    <property type="match status" value="1"/>
</dbReference>
<dbReference type="KEGG" id="amic:Ami3637_05800"/>
<dbReference type="GO" id="GO:0071978">
    <property type="term" value="P:bacterial-type flagellum-dependent swarming motility"/>
    <property type="evidence" value="ECO:0007669"/>
    <property type="project" value="TreeGrafter"/>
</dbReference>
<gene>
    <name evidence="7" type="ORF">Ami3637_05800</name>
</gene>
<dbReference type="GO" id="GO:0005829">
    <property type="term" value="C:cytosol"/>
    <property type="evidence" value="ECO:0007669"/>
    <property type="project" value="TreeGrafter"/>
</dbReference>
<evidence type="ECO:0000313" key="8">
    <source>
        <dbReference type="Proteomes" id="UP000463883"/>
    </source>
</evidence>
<proteinExistence type="inferred from homology"/>
<dbReference type="Pfam" id="PF00460">
    <property type="entry name" value="Flg_bb_rod"/>
    <property type="match status" value="1"/>
</dbReference>
<accession>A0A6P1MBG5</accession>
<comment type="similarity">
    <text evidence="2 4">Belongs to the flagella basal body rod proteins family.</text>
</comment>
<comment type="function">
    <text evidence="4">A flexible structure which links the flagellar filament to the drive apparatus in the basal body.</text>
</comment>
<evidence type="ECO:0000259" key="5">
    <source>
        <dbReference type="Pfam" id="PF00460"/>
    </source>
</evidence>
<dbReference type="Proteomes" id="UP000463883">
    <property type="component" value="Chromosome"/>
</dbReference>
<feature type="domain" description="Flagellar basal-body/hook protein C-terminal" evidence="6">
    <location>
        <begin position="281"/>
        <end position="325"/>
    </location>
</feature>
<keyword evidence="7" id="KW-0969">Cilium</keyword>
<dbReference type="InterPro" id="IPR010930">
    <property type="entry name" value="Flg_bb/hook_C_dom"/>
</dbReference>
<dbReference type="PANTHER" id="PTHR30435">
    <property type="entry name" value="FLAGELLAR PROTEIN"/>
    <property type="match status" value="1"/>
</dbReference>
<feature type="domain" description="Flagellar basal body rod protein N-terminal" evidence="5">
    <location>
        <begin position="8"/>
        <end position="35"/>
    </location>
</feature>